<proteinExistence type="predicted"/>
<keyword evidence="3" id="KW-1185">Reference proteome</keyword>
<dbReference type="Proteomes" id="UP000659388">
    <property type="component" value="Unassembled WGS sequence"/>
</dbReference>
<comment type="caution">
    <text evidence="2">The sequence shown here is derived from an EMBL/GenBank/DDBJ whole genome shotgun (WGS) entry which is preliminary data.</text>
</comment>
<sequence length="159" mass="18210">MLQRIQTVFLLLVVLLMLLTLIFPMWVYHAPDSDKGIMLTAFYLVTNNGLEQASKEYFPYILIGCFAILSVIIGIIEISRFKNRLLQIKLSALNSLLIFCTLGLSFWLGKGVMESEQIQNSWTYGIGSFLPVGAMLFNVLANRFIRKDERLVRSVDRIR</sequence>
<reference evidence="2" key="1">
    <citation type="submission" date="2021-01" db="EMBL/GenBank/DDBJ databases">
        <title>Fulvivirga kasyanovii gen. nov., sp nov., a novel member of the phylum Bacteroidetes isolated from seawater in a mussel farm.</title>
        <authorList>
            <person name="Zhao L.-H."/>
            <person name="Wang Z.-J."/>
        </authorList>
    </citation>
    <scope>NUCLEOTIDE SEQUENCE</scope>
    <source>
        <strain evidence="2">2943</strain>
    </source>
</reference>
<feature type="transmembrane region" description="Helical" evidence="1">
    <location>
        <begin position="121"/>
        <end position="141"/>
    </location>
</feature>
<accession>A0A937F593</accession>
<feature type="transmembrane region" description="Helical" evidence="1">
    <location>
        <begin position="7"/>
        <end position="28"/>
    </location>
</feature>
<gene>
    <name evidence="2" type="ORF">JL102_00390</name>
</gene>
<evidence type="ECO:0000256" key="1">
    <source>
        <dbReference type="SAM" id="Phobius"/>
    </source>
</evidence>
<keyword evidence="1" id="KW-0472">Membrane</keyword>
<evidence type="ECO:0000313" key="3">
    <source>
        <dbReference type="Proteomes" id="UP000659388"/>
    </source>
</evidence>
<feature type="transmembrane region" description="Helical" evidence="1">
    <location>
        <begin position="57"/>
        <end position="78"/>
    </location>
</feature>
<dbReference type="Pfam" id="PF14126">
    <property type="entry name" value="DUF4293"/>
    <property type="match status" value="1"/>
</dbReference>
<protein>
    <submittedName>
        <fullName evidence="2">DUF4293 domain-containing protein</fullName>
    </submittedName>
</protein>
<keyword evidence="1" id="KW-1133">Transmembrane helix</keyword>
<keyword evidence="1" id="KW-0812">Transmembrane</keyword>
<feature type="transmembrane region" description="Helical" evidence="1">
    <location>
        <begin position="90"/>
        <end position="109"/>
    </location>
</feature>
<dbReference type="InterPro" id="IPR025635">
    <property type="entry name" value="DUF4293"/>
</dbReference>
<evidence type="ECO:0000313" key="2">
    <source>
        <dbReference type="EMBL" id="MBL3654570.1"/>
    </source>
</evidence>
<dbReference type="AlphaFoldDB" id="A0A937F593"/>
<name>A0A937F593_9BACT</name>
<organism evidence="2 3">
    <name type="scientific">Fulvivirga sediminis</name>
    <dbReference type="NCBI Taxonomy" id="2803949"/>
    <lineage>
        <taxon>Bacteria</taxon>
        <taxon>Pseudomonadati</taxon>
        <taxon>Bacteroidota</taxon>
        <taxon>Cytophagia</taxon>
        <taxon>Cytophagales</taxon>
        <taxon>Fulvivirgaceae</taxon>
        <taxon>Fulvivirga</taxon>
    </lineage>
</organism>
<dbReference type="RefSeq" id="WP_202241475.1">
    <property type="nucleotide sequence ID" value="NZ_JAESIY010000001.1"/>
</dbReference>
<dbReference type="EMBL" id="JAESIY010000001">
    <property type="protein sequence ID" value="MBL3654570.1"/>
    <property type="molecule type" value="Genomic_DNA"/>
</dbReference>